<name>A0ABZ0YKM0_9GAMM</name>
<accession>A0ABZ0YKM0</accession>
<evidence type="ECO:0000259" key="1">
    <source>
        <dbReference type="Pfam" id="PF14341"/>
    </source>
</evidence>
<dbReference type="EMBL" id="CP140255">
    <property type="protein sequence ID" value="WQH11897.1"/>
    <property type="molecule type" value="Genomic_DNA"/>
</dbReference>
<dbReference type="Proteomes" id="UP001324794">
    <property type="component" value="Chromosome"/>
</dbReference>
<protein>
    <recommendedName>
        <fullName evidence="1">Type 4 fimbrial biogenesis protein PilX N-terminal domain-containing protein</fullName>
    </recommendedName>
</protein>
<organism evidence="2 3">
    <name type="scientific">Vreelandella neptunia</name>
    <dbReference type="NCBI Taxonomy" id="115551"/>
    <lineage>
        <taxon>Bacteria</taxon>
        <taxon>Pseudomonadati</taxon>
        <taxon>Pseudomonadota</taxon>
        <taxon>Gammaproteobacteria</taxon>
        <taxon>Oceanospirillales</taxon>
        <taxon>Halomonadaceae</taxon>
        <taxon>Vreelandella</taxon>
    </lineage>
</organism>
<dbReference type="RefSeq" id="WP_223288688.1">
    <property type="nucleotide sequence ID" value="NZ_CP140255.1"/>
</dbReference>
<gene>
    <name evidence="2" type="ORF">SR894_17335</name>
</gene>
<dbReference type="InterPro" id="IPR025746">
    <property type="entry name" value="PilX_N_dom"/>
</dbReference>
<sequence length="806" mass="85383">MKEQQGAALVIVMVFLSGALLLGMSSMQSALIDERLAGNYRASTQAYMTSDNVLAALASDGNKDARERALKSLLDSGEPPSVNELIQNGTLREFVNGLLPDNYKDMEEEERKIEVDKLLGDLDIIFEVNEQAQTITITSLDRGLRNSASGESSIVYRYDVEGANGAGLFRDGVITCHGANLTGGSGVVIDGFDSQAGAYGVGNNSGEKASLIAVHENSNLLFNMGAVPGVTGDIYSAGRMEVTNTMPIDGDVYVKGDISLRGNNALITGSLYSENNIVFHVGTRVDGDVSANSRIQVLGNWGEVSALQADGSTRAGTSYAIGGDATSPEVYSEIDNRISGQVSSRDPEVNFADFLSDELTVVKENDPCPDYGVEQLYEAYHFNTNPTDVNAFNYDGPTSTAVLGESKNINGFEAFHVAQLNIGGNGMVVERPTVIVAESGVDIALWGSSDAITLREGASLQVISKGTFSLKGSNVFDMSDFEPVVDVGGRLVSAFSFVSLHEGSESAIDMSSAGDMYGELLAPFGEVRIAGSARLMGRVFSNTLNVSGGASIHYDRAYADVAIAGEAGNEQWCSFADISPLTVVSPVSRLSLPSSRAKFIGAGEVPDITVATGDAEKFANANTADGNVREGIPKGVFDRGESAEKFADFIDLLRRRADITLNDVGKNNAVFGSVGNEKITFINGDVDTNNLSGAGILVVNGNYDGGGNPAFDGLLIVLGNYTQKGGGGRDLNGALLVAPYDAGSMEFSPANIEFRGGGSNDFNFDEQALRTAFNLLDEEEQERWGGCNLSEIPSDGLFTWSLIDWQ</sequence>
<feature type="domain" description="Type 4 fimbrial biogenesis protein PilX N-terminal" evidence="1">
    <location>
        <begin position="5"/>
        <end position="47"/>
    </location>
</feature>
<evidence type="ECO:0000313" key="3">
    <source>
        <dbReference type="Proteomes" id="UP001324794"/>
    </source>
</evidence>
<reference evidence="2 3" key="1">
    <citation type="submission" date="2023-11" db="EMBL/GenBank/DDBJ databases">
        <title>MicrobeMod: A computational toolkit for identifying prokaryotic methylation and restriction-modification with nanopore sequencing.</title>
        <authorList>
            <person name="Crits-Christoph A."/>
            <person name="Kang S.C."/>
            <person name="Lee H."/>
            <person name="Ostrov N."/>
        </authorList>
    </citation>
    <scope>NUCLEOTIDE SEQUENCE [LARGE SCALE GENOMIC DNA]</scope>
    <source>
        <strain evidence="2 3">ATCC BAA-805</strain>
    </source>
</reference>
<proteinExistence type="predicted"/>
<keyword evidence="3" id="KW-1185">Reference proteome</keyword>
<dbReference type="Pfam" id="PF14341">
    <property type="entry name" value="PilX_N"/>
    <property type="match status" value="1"/>
</dbReference>
<evidence type="ECO:0000313" key="2">
    <source>
        <dbReference type="EMBL" id="WQH11897.1"/>
    </source>
</evidence>